<keyword evidence="15" id="KW-1185">Reference proteome</keyword>
<dbReference type="InterPro" id="IPR001048">
    <property type="entry name" value="Asp/Glu/Uridylate_kinase"/>
</dbReference>
<dbReference type="AlphaFoldDB" id="A0A1H7RSN8"/>
<evidence type="ECO:0000259" key="13">
    <source>
        <dbReference type="Pfam" id="PF00696"/>
    </source>
</evidence>
<dbReference type="Proteomes" id="UP000182719">
    <property type="component" value="Unassembled WGS sequence"/>
</dbReference>
<dbReference type="GO" id="GO:0005737">
    <property type="term" value="C:cytoplasm"/>
    <property type="evidence" value="ECO:0007669"/>
    <property type="project" value="InterPro"/>
</dbReference>
<dbReference type="InterPro" id="IPR004662">
    <property type="entry name" value="AcgluKinase_fam"/>
</dbReference>
<evidence type="ECO:0000256" key="5">
    <source>
        <dbReference type="ARBA" id="ARBA00022605"/>
    </source>
</evidence>
<comment type="catalytic activity">
    <reaction evidence="12">
        <text>N-acetyl-L-glutamate + ATP = N-acetyl-L-glutamyl 5-phosphate + ADP</text>
        <dbReference type="Rhea" id="RHEA:14629"/>
        <dbReference type="ChEBI" id="CHEBI:30616"/>
        <dbReference type="ChEBI" id="CHEBI:44337"/>
        <dbReference type="ChEBI" id="CHEBI:57936"/>
        <dbReference type="ChEBI" id="CHEBI:456216"/>
        <dbReference type="EC" id="2.7.2.8"/>
    </reaction>
</comment>
<sequence length="270" mass="28118">MPFSPDPYSALRSAARYVRQFRRKTFVVLLDGPVIGDPKLRRAACEQIGLLWAFSIQPVVVHSSSPELDTPFDTGSPLTGRLRTDLLTDLQAAGVPCVGLSGVDAGLLKARPVNAGTSGDIESVDTRLLQHLRSGEYVPVVAPLAGDPTGAVHNASADTVAALLAVALGAEKLFFLLTTPGLLRDASNPNSIIPLASLQELVGLEKEGQLSGSLKPKAHAIRHALEGGVGSVHLVSGTLPDALLEEVFTNEGSGTMVVREPPARGAGGST</sequence>
<keyword evidence="5" id="KW-0028">Amino-acid biosynthesis</keyword>
<keyword evidence="9" id="KW-0067">ATP-binding</keyword>
<dbReference type="PANTHER" id="PTHR23342">
    <property type="entry name" value="N-ACETYLGLUTAMATE SYNTHASE"/>
    <property type="match status" value="1"/>
</dbReference>
<evidence type="ECO:0000256" key="4">
    <source>
        <dbReference type="ARBA" id="ARBA00022571"/>
    </source>
</evidence>
<evidence type="ECO:0000256" key="12">
    <source>
        <dbReference type="ARBA" id="ARBA00048141"/>
    </source>
</evidence>
<feature type="domain" description="Aspartate/glutamate/uridylate kinase" evidence="13">
    <location>
        <begin position="24"/>
        <end position="235"/>
    </location>
</feature>
<name>A0A1H7RSN8_STIAU</name>
<evidence type="ECO:0000256" key="10">
    <source>
        <dbReference type="ARBA" id="ARBA00030178"/>
    </source>
</evidence>
<comment type="pathway">
    <text evidence="1">Amino-acid biosynthesis; L-arginine biosynthesis; N(2)-acetyl-L-ornithine from L-glutamate: step 2/4.</text>
</comment>
<keyword evidence="4" id="KW-0055">Arginine biosynthesis</keyword>
<dbReference type="GO" id="GO:0005524">
    <property type="term" value="F:ATP binding"/>
    <property type="evidence" value="ECO:0007669"/>
    <property type="project" value="UniProtKB-KW"/>
</dbReference>
<evidence type="ECO:0000256" key="1">
    <source>
        <dbReference type="ARBA" id="ARBA00004828"/>
    </source>
</evidence>
<evidence type="ECO:0000313" key="15">
    <source>
        <dbReference type="Proteomes" id="UP000182719"/>
    </source>
</evidence>
<dbReference type="Pfam" id="PF00696">
    <property type="entry name" value="AA_kinase"/>
    <property type="match status" value="1"/>
</dbReference>
<evidence type="ECO:0000256" key="7">
    <source>
        <dbReference type="ARBA" id="ARBA00022741"/>
    </source>
</evidence>
<dbReference type="OrthoDB" id="9802238at2"/>
<dbReference type="GO" id="GO:0006526">
    <property type="term" value="P:L-arginine biosynthetic process"/>
    <property type="evidence" value="ECO:0007669"/>
    <property type="project" value="UniProtKB-KW"/>
</dbReference>
<dbReference type="InterPro" id="IPR036393">
    <property type="entry name" value="AceGlu_kinase-like_sf"/>
</dbReference>
<keyword evidence="7" id="KW-0547">Nucleotide-binding</keyword>
<proteinExistence type="predicted"/>
<dbReference type="RefSeq" id="WP_075007208.1">
    <property type="nucleotide sequence ID" value="NZ_FOAP01000007.1"/>
</dbReference>
<dbReference type="PANTHER" id="PTHR23342:SF0">
    <property type="entry name" value="N-ACETYLGLUTAMATE SYNTHASE, MITOCHONDRIAL"/>
    <property type="match status" value="1"/>
</dbReference>
<evidence type="ECO:0000256" key="9">
    <source>
        <dbReference type="ARBA" id="ARBA00022840"/>
    </source>
</evidence>
<keyword evidence="8 14" id="KW-0418">Kinase</keyword>
<evidence type="ECO:0000256" key="6">
    <source>
        <dbReference type="ARBA" id="ARBA00022679"/>
    </source>
</evidence>
<evidence type="ECO:0000256" key="11">
    <source>
        <dbReference type="ARBA" id="ARBA00030639"/>
    </source>
</evidence>
<evidence type="ECO:0000256" key="2">
    <source>
        <dbReference type="ARBA" id="ARBA00013065"/>
    </source>
</evidence>
<reference evidence="15" key="1">
    <citation type="submission" date="2016-10" db="EMBL/GenBank/DDBJ databases">
        <authorList>
            <person name="Varghese N."/>
            <person name="Submissions S."/>
        </authorList>
    </citation>
    <scope>NUCLEOTIDE SEQUENCE [LARGE SCALE GENOMIC DNA]</scope>
    <source>
        <strain evidence="15">DSM 17044</strain>
    </source>
</reference>
<gene>
    <name evidence="14" type="ORF">SAMN05444354_107165</name>
</gene>
<dbReference type="GO" id="GO:0003991">
    <property type="term" value="F:acetylglutamate kinase activity"/>
    <property type="evidence" value="ECO:0007669"/>
    <property type="project" value="UniProtKB-EC"/>
</dbReference>
<evidence type="ECO:0000256" key="3">
    <source>
        <dbReference type="ARBA" id="ARBA00021197"/>
    </source>
</evidence>
<protein>
    <recommendedName>
        <fullName evidence="3">Acetylglutamate kinase</fullName>
        <ecNumber evidence="2">2.7.2.8</ecNumber>
    </recommendedName>
    <alternativeName>
        <fullName evidence="10">N-acetyl-L-glutamate 5-phosphotransferase</fullName>
    </alternativeName>
    <alternativeName>
        <fullName evidence="11">NAG kinase</fullName>
    </alternativeName>
</protein>
<dbReference type="EC" id="2.7.2.8" evidence="2"/>
<evidence type="ECO:0000256" key="8">
    <source>
        <dbReference type="ARBA" id="ARBA00022777"/>
    </source>
</evidence>
<organism evidence="14 15">
    <name type="scientific">Stigmatella aurantiaca</name>
    <dbReference type="NCBI Taxonomy" id="41"/>
    <lineage>
        <taxon>Bacteria</taxon>
        <taxon>Pseudomonadati</taxon>
        <taxon>Myxococcota</taxon>
        <taxon>Myxococcia</taxon>
        <taxon>Myxococcales</taxon>
        <taxon>Cystobacterineae</taxon>
        <taxon>Archangiaceae</taxon>
        <taxon>Stigmatella</taxon>
    </lineage>
</organism>
<evidence type="ECO:0000313" key="14">
    <source>
        <dbReference type="EMBL" id="SEL63236.1"/>
    </source>
</evidence>
<accession>A0A1H7RSN8</accession>
<keyword evidence="6" id="KW-0808">Transferase</keyword>
<dbReference type="PIRSF" id="PIRSF000728">
    <property type="entry name" value="NAGK"/>
    <property type="match status" value="1"/>
</dbReference>
<dbReference type="SUPFAM" id="SSF53633">
    <property type="entry name" value="Carbamate kinase-like"/>
    <property type="match status" value="1"/>
</dbReference>
<dbReference type="Gene3D" id="3.40.1160.10">
    <property type="entry name" value="Acetylglutamate kinase-like"/>
    <property type="match status" value="1"/>
</dbReference>
<dbReference type="EMBL" id="FOAP01000007">
    <property type="protein sequence ID" value="SEL63236.1"/>
    <property type="molecule type" value="Genomic_DNA"/>
</dbReference>